<dbReference type="Proteomes" id="UP000287033">
    <property type="component" value="Unassembled WGS sequence"/>
</dbReference>
<name>A0A401T5D7_CHIPU</name>
<organism evidence="1 2">
    <name type="scientific">Chiloscyllium punctatum</name>
    <name type="common">Brownbanded bambooshark</name>
    <name type="synonym">Hemiscyllium punctatum</name>
    <dbReference type="NCBI Taxonomy" id="137246"/>
    <lineage>
        <taxon>Eukaryota</taxon>
        <taxon>Metazoa</taxon>
        <taxon>Chordata</taxon>
        <taxon>Craniata</taxon>
        <taxon>Vertebrata</taxon>
        <taxon>Chondrichthyes</taxon>
        <taxon>Elasmobranchii</taxon>
        <taxon>Galeomorphii</taxon>
        <taxon>Galeoidea</taxon>
        <taxon>Orectolobiformes</taxon>
        <taxon>Hemiscylliidae</taxon>
        <taxon>Chiloscyllium</taxon>
    </lineage>
</organism>
<comment type="caution">
    <text evidence="1">The sequence shown here is derived from an EMBL/GenBank/DDBJ whole genome shotgun (WGS) entry which is preliminary data.</text>
</comment>
<dbReference type="EMBL" id="BEZZ01001068">
    <property type="protein sequence ID" value="GCC37845.1"/>
    <property type="molecule type" value="Genomic_DNA"/>
</dbReference>
<evidence type="ECO:0000313" key="1">
    <source>
        <dbReference type="EMBL" id="GCC37845.1"/>
    </source>
</evidence>
<sequence length="102" mass="11416">MGKYPCDSEFYNAEGEFKVPSVVRFFSGDFTVVEADWQVGDVWSRNGEGKRPRRCLGCFIPSGPEQGAREGTVCSVPAFCRDRASELQSIMTLSLSHLFQKK</sequence>
<accession>A0A401T5D7</accession>
<reference evidence="1 2" key="1">
    <citation type="journal article" date="2018" name="Nat. Ecol. Evol.">
        <title>Shark genomes provide insights into elasmobranch evolution and the origin of vertebrates.</title>
        <authorList>
            <person name="Hara Y"/>
            <person name="Yamaguchi K"/>
            <person name="Onimaru K"/>
            <person name="Kadota M"/>
            <person name="Koyanagi M"/>
            <person name="Keeley SD"/>
            <person name="Tatsumi K"/>
            <person name="Tanaka K"/>
            <person name="Motone F"/>
            <person name="Kageyama Y"/>
            <person name="Nozu R"/>
            <person name="Adachi N"/>
            <person name="Nishimura O"/>
            <person name="Nakagawa R"/>
            <person name="Tanegashima C"/>
            <person name="Kiyatake I"/>
            <person name="Matsumoto R"/>
            <person name="Murakumo K"/>
            <person name="Nishida K"/>
            <person name="Terakita A"/>
            <person name="Kuratani S"/>
            <person name="Sato K"/>
            <person name="Hyodo S Kuraku.S."/>
        </authorList>
    </citation>
    <scope>NUCLEOTIDE SEQUENCE [LARGE SCALE GENOMIC DNA]</scope>
</reference>
<evidence type="ECO:0000313" key="2">
    <source>
        <dbReference type="Proteomes" id="UP000287033"/>
    </source>
</evidence>
<gene>
    <name evidence="1" type="ORF">chiPu_0016353</name>
</gene>
<proteinExistence type="predicted"/>
<dbReference type="AlphaFoldDB" id="A0A401T5D7"/>
<keyword evidence="2" id="KW-1185">Reference proteome</keyword>
<protein>
    <submittedName>
        <fullName evidence="1">Uncharacterized protein</fullName>
    </submittedName>
</protein>